<evidence type="ECO:0008006" key="5">
    <source>
        <dbReference type="Google" id="ProtNLM"/>
    </source>
</evidence>
<accession>U4LDJ9</accession>
<dbReference type="Proteomes" id="UP000018144">
    <property type="component" value="Unassembled WGS sequence"/>
</dbReference>
<dbReference type="PANTHER" id="PTHR34883">
    <property type="entry name" value="SERINE-RICH PROTEIN, PUTATIVE-RELATED-RELATED"/>
    <property type="match status" value="1"/>
</dbReference>
<dbReference type="CDD" id="cd00920">
    <property type="entry name" value="Cupredoxin"/>
    <property type="match status" value="1"/>
</dbReference>
<feature type="chain" id="PRO_5004651891" description="Extracellular serine-rich protein" evidence="2">
    <location>
        <begin position="22"/>
        <end position="227"/>
    </location>
</feature>
<dbReference type="OMA" id="CQNGMVM"/>
<keyword evidence="2" id="KW-0732">Signal</keyword>
<dbReference type="SUPFAM" id="SSF49503">
    <property type="entry name" value="Cupredoxins"/>
    <property type="match status" value="1"/>
</dbReference>
<proteinExistence type="predicted"/>
<feature type="region of interest" description="Disordered" evidence="1">
    <location>
        <begin position="165"/>
        <end position="198"/>
    </location>
</feature>
<sequence length="227" mass="23107">MKFLSVTSTVAAAIFSATALAQNSTFTPPPKPSGSILTHVIQVGDANGSLKFYPSELTASPGDMVQFHFWPKSHSVAQSTFADPCQPMPAAAGGTKGFWSGMMPVTAQDTVMPVFSIMVNDTNPIWFYCATGSHCQNGMTGVINAPQGRTLAQYQLAAKSVTKTGIPDGVSGGTNSTDGGNSTVPSGTGAPGASSTAKPVNAASGLRVEAKALAALVLGAVGVVWLV</sequence>
<evidence type="ECO:0000256" key="1">
    <source>
        <dbReference type="SAM" id="MobiDB-lite"/>
    </source>
</evidence>
<dbReference type="InterPro" id="IPR052953">
    <property type="entry name" value="Ser-rich/MCO-related"/>
</dbReference>
<keyword evidence="4" id="KW-1185">Reference proteome</keyword>
<dbReference type="eggNOG" id="ENOG502S40X">
    <property type="taxonomic scope" value="Eukaryota"/>
</dbReference>
<protein>
    <recommendedName>
        <fullName evidence="5">Extracellular serine-rich protein</fullName>
    </recommendedName>
</protein>
<evidence type="ECO:0000313" key="4">
    <source>
        <dbReference type="Proteomes" id="UP000018144"/>
    </source>
</evidence>
<evidence type="ECO:0000313" key="3">
    <source>
        <dbReference type="EMBL" id="CCX08885.1"/>
    </source>
</evidence>
<dbReference type="STRING" id="1076935.U4LDJ9"/>
<dbReference type="AlphaFoldDB" id="U4LDJ9"/>
<evidence type="ECO:0000256" key="2">
    <source>
        <dbReference type="SAM" id="SignalP"/>
    </source>
</evidence>
<dbReference type="PANTHER" id="PTHR34883:SF17">
    <property type="entry name" value="CUPREDOXIN"/>
    <property type="match status" value="1"/>
</dbReference>
<reference evidence="3 4" key="1">
    <citation type="journal article" date="2013" name="PLoS Genet.">
        <title>The genome and development-dependent transcriptomes of Pyronema confluens: a window into fungal evolution.</title>
        <authorList>
            <person name="Traeger S."/>
            <person name="Altegoer F."/>
            <person name="Freitag M."/>
            <person name="Gabaldon T."/>
            <person name="Kempken F."/>
            <person name="Kumar A."/>
            <person name="Marcet-Houben M."/>
            <person name="Poggeler S."/>
            <person name="Stajich J.E."/>
            <person name="Nowrousian M."/>
        </authorList>
    </citation>
    <scope>NUCLEOTIDE SEQUENCE [LARGE SCALE GENOMIC DNA]</scope>
    <source>
        <strain evidence="4">CBS 100304</strain>
        <tissue evidence="3">Vegetative mycelium</tissue>
    </source>
</reference>
<feature type="compositionally biased region" description="Low complexity" evidence="1">
    <location>
        <begin position="173"/>
        <end position="184"/>
    </location>
</feature>
<dbReference type="InterPro" id="IPR008972">
    <property type="entry name" value="Cupredoxin"/>
</dbReference>
<feature type="signal peptide" evidence="2">
    <location>
        <begin position="1"/>
        <end position="21"/>
    </location>
</feature>
<name>U4LDJ9_PYROM</name>
<dbReference type="EMBL" id="HF935434">
    <property type="protein sequence ID" value="CCX08885.1"/>
    <property type="molecule type" value="Genomic_DNA"/>
</dbReference>
<dbReference type="OrthoDB" id="2331100at2759"/>
<dbReference type="Gene3D" id="2.60.40.420">
    <property type="entry name" value="Cupredoxins - blue copper proteins"/>
    <property type="match status" value="1"/>
</dbReference>
<gene>
    <name evidence="3" type="ORF">PCON_08478</name>
</gene>
<organism evidence="3 4">
    <name type="scientific">Pyronema omphalodes (strain CBS 100304)</name>
    <name type="common">Pyronema confluens</name>
    <dbReference type="NCBI Taxonomy" id="1076935"/>
    <lineage>
        <taxon>Eukaryota</taxon>
        <taxon>Fungi</taxon>
        <taxon>Dikarya</taxon>
        <taxon>Ascomycota</taxon>
        <taxon>Pezizomycotina</taxon>
        <taxon>Pezizomycetes</taxon>
        <taxon>Pezizales</taxon>
        <taxon>Pyronemataceae</taxon>
        <taxon>Pyronema</taxon>
    </lineage>
</organism>